<dbReference type="GO" id="GO:0043065">
    <property type="term" value="P:positive regulation of apoptotic process"/>
    <property type="evidence" value="ECO:0007669"/>
    <property type="project" value="Ensembl"/>
</dbReference>
<feature type="region of interest" description="Disordered" evidence="5">
    <location>
        <begin position="1"/>
        <end position="341"/>
    </location>
</feature>
<feature type="compositionally biased region" description="Pro residues" evidence="5">
    <location>
        <begin position="599"/>
        <end position="608"/>
    </location>
</feature>
<accession>A0A6I8P4T2</accession>
<keyword evidence="4" id="KW-0677">Repeat</keyword>
<feature type="compositionally biased region" description="Gly residues" evidence="5">
    <location>
        <begin position="1044"/>
        <end position="1055"/>
    </location>
</feature>
<dbReference type="Pfam" id="PF19030">
    <property type="entry name" value="TSP1_ADAMTS"/>
    <property type="match status" value="6"/>
</dbReference>
<dbReference type="OMA" id="PRYPGQH"/>
<dbReference type="Ensembl" id="ENSOANT00000047253.1">
    <property type="protein sequence ID" value="ENSOANP00000047450.1"/>
    <property type="gene ID" value="ENSOANG00000042473.1"/>
</dbReference>
<evidence type="ECO:0000313" key="9">
    <source>
        <dbReference type="Proteomes" id="UP000002279"/>
    </source>
</evidence>
<gene>
    <name evidence="8" type="primary">ADAMTSL4</name>
</gene>
<dbReference type="PANTHER" id="PTHR13723:SF144">
    <property type="entry name" value="ADAMTS-LIKE PROTEIN 4"/>
    <property type="match status" value="1"/>
</dbReference>
<dbReference type="SUPFAM" id="SSF82895">
    <property type="entry name" value="TSP-1 type 1 repeat"/>
    <property type="match status" value="6"/>
</dbReference>
<evidence type="ECO:0000256" key="3">
    <source>
        <dbReference type="ARBA" id="ARBA00022729"/>
    </source>
</evidence>
<feature type="compositionally biased region" description="Gly residues" evidence="5">
    <location>
        <begin position="16"/>
        <end position="25"/>
    </location>
</feature>
<keyword evidence="2" id="KW-0964">Secreted</keyword>
<evidence type="ECO:0000259" key="7">
    <source>
        <dbReference type="Pfam" id="PF19236"/>
    </source>
</evidence>
<feature type="compositionally biased region" description="Pro residues" evidence="5">
    <location>
        <begin position="1064"/>
        <end position="1073"/>
    </location>
</feature>
<feature type="compositionally biased region" description="Pro residues" evidence="5">
    <location>
        <begin position="185"/>
        <end position="199"/>
    </location>
</feature>
<feature type="compositionally biased region" description="Pro residues" evidence="5">
    <location>
        <begin position="61"/>
        <end position="74"/>
    </location>
</feature>
<dbReference type="InterPro" id="IPR010294">
    <property type="entry name" value="ADAMTS_spacer1"/>
</dbReference>
<comment type="subcellular location">
    <subcellularLocation>
        <location evidence="1">Secreted</location>
    </subcellularLocation>
</comment>
<dbReference type="PROSITE" id="PS50092">
    <property type="entry name" value="TSP1"/>
    <property type="match status" value="6"/>
</dbReference>
<dbReference type="Pfam" id="PF19236">
    <property type="entry name" value="ADAMTS_CR_3"/>
    <property type="match status" value="1"/>
</dbReference>
<dbReference type="InterPro" id="IPR000884">
    <property type="entry name" value="TSP1_rpt"/>
</dbReference>
<reference evidence="8" key="2">
    <citation type="submission" date="2025-08" db="UniProtKB">
        <authorList>
            <consortium name="Ensembl"/>
        </authorList>
    </citation>
    <scope>IDENTIFICATION</scope>
    <source>
        <strain evidence="8">Glennie</strain>
    </source>
</reference>
<organism evidence="8 9">
    <name type="scientific">Ornithorhynchus anatinus</name>
    <name type="common">Duckbill platypus</name>
    <dbReference type="NCBI Taxonomy" id="9258"/>
    <lineage>
        <taxon>Eukaryota</taxon>
        <taxon>Metazoa</taxon>
        <taxon>Chordata</taxon>
        <taxon>Craniata</taxon>
        <taxon>Vertebrata</taxon>
        <taxon>Euteleostomi</taxon>
        <taxon>Mammalia</taxon>
        <taxon>Monotremata</taxon>
        <taxon>Ornithorhynchidae</taxon>
        <taxon>Ornithorhynchus</taxon>
    </lineage>
</organism>
<dbReference type="InParanoid" id="A0A6I8P4T2"/>
<evidence type="ECO:0000259" key="6">
    <source>
        <dbReference type="Pfam" id="PF05986"/>
    </source>
</evidence>
<dbReference type="Gene3D" id="2.20.100.10">
    <property type="entry name" value="Thrombospondin type-1 (TSP1) repeat"/>
    <property type="match status" value="6"/>
</dbReference>
<protein>
    <submittedName>
        <fullName evidence="8">ADAMTS like 4</fullName>
    </submittedName>
</protein>
<evidence type="ECO:0000313" key="8">
    <source>
        <dbReference type="Ensembl" id="ENSOANP00000047450.1"/>
    </source>
</evidence>
<dbReference type="FunCoup" id="A0A6I8P4T2">
    <property type="interactions" value="28"/>
</dbReference>
<dbReference type="Gene3D" id="2.60.120.830">
    <property type="match status" value="1"/>
</dbReference>
<dbReference type="FunFam" id="2.20.100.10:FF:000005">
    <property type="entry name" value="ADAM metallopeptidase with thrombospondin type 1 motif 9"/>
    <property type="match status" value="1"/>
</dbReference>
<evidence type="ECO:0000256" key="2">
    <source>
        <dbReference type="ARBA" id="ARBA00022525"/>
    </source>
</evidence>
<sequence>MGPRRSRPAPPPEAGGVAGVPGGSWGPWEPWAPCSQPCGLGVQRRARTCRPPPALSATPGFLPPPPPEPPPPPARDPRAPDALPLYKPQPRERGRGRGGPLPPPPGTDQLRETPSAARRSRVREPIKPGMFGYGRVPFALPLHRPRRHPRKPPPASPPPTLGTRASDAQAPATRPPRSSRTEPPQTEPPLTQPPGPGPPGTESLPPNLLPQTHPLRSELPPKTQAPKTPPPKAQAPRAELPQTAPPEKKPPQTAPSRAKPSPVQPPITPSFRNPTPKTMPARARLLQGPQQGGRRAQGREEEAVWSGGRPWMARGESNPPSSGDWLPLLSSGLPRPPGHPGPPGPLWNLFAPVSSAVLCPGEKEQLRACSQEPCPPDRPDPRALQCAAFNPQEFMGRRYVWEPFTEVQGSQRCELNCRPRGFRFYVRHTDTVQDGTPCHPGAADICVAGRCLSPGCDGLLGSERRPDTCGVCGGDGSSCRLVSGNLTEPGQPLGYQKLLTVPSGATRLRLAQLRHTNNYLALRGPGGKSIINGNWAVDPPGSYPAGGTVFRYQRPPREDGAGESLTAEGPTTHPVDVYMIFQEENSGVSYQYLISLPLPDPGAPPTETPGPRLQPGALALNSRPGPAPRPARPPGILQRQVRIPPLPAPPLPGPQFGTPAGYWRRSGQTDCSTSCGKGVWSPVFQCTSRQGREELDESECAPNPRPPATPESCHGPPCPPYWETGEWTPCSRSCGPGSQHRQLRCRQDFGEGSSSVPPQRCARLAPPNATRPCQQRLCGHWEVQSTWSQCSVRCGKGLRSRQVRCVSNQGNEVSEADCRPGPPRPPSSQPCHMGPCAHTWFHSAWSPKCSADCGTGIQRRSVICLWSGGAGEGEGPGGGGEWGPGEGSCPPASRPAEMRACSSGPCRDSRVWFAGPWGECSVDCGPGSQRRDVICVRRRGAETSVVPPAECSSLPRPPTLQPCHGGDCTDRWFSTAWSPCSRSCLGGVQLREVQCLTVNRTLSARCPPALRPPRRQSCNNQPCSQRPGKGPDPRPVLRGRAEAAGGGGGDRGPGWGVPRAPEGPSSPPRPPPQMTAAKTRLRPVPWWSRPASASTPPTKRPAAAPAPSRRPRPGGPPSRAERGQGAETPPSTRTFPRPDSLHLPACILALRLEEGLGEGRCV</sequence>
<feature type="domain" description="ADAMTS/ADAMTS-like cysteine-rich" evidence="7">
    <location>
        <begin position="406"/>
        <end position="479"/>
    </location>
</feature>
<dbReference type="InterPro" id="IPR036383">
    <property type="entry name" value="TSP1_rpt_sf"/>
</dbReference>
<dbReference type="SMART" id="SM00209">
    <property type="entry name" value="TSP1"/>
    <property type="match status" value="6"/>
</dbReference>
<evidence type="ECO:0000256" key="4">
    <source>
        <dbReference type="ARBA" id="ARBA00022737"/>
    </source>
</evidence>
<dbReference type="InterPro" id="IPR050439">
    <property type="entry name" value="ADAMTS_ADAMTS-like"/>
</dbReference>
<feature type="region of interest" description="Disordered" evidence="5">
    <location>
        <begin position="599"/>
        <end position="634"/>
    </location>
</feature>
<dbReference type="Proteomes" id="UP000002279">
    <property type="component" value="Chromosome X5"/>
</dbReference>
<dbReference type="AlphaFoldDB" id="A0A6I8P4T2"/>
<feature type="region of interest" description="Disordered" evidence="5">
    <location>
        <begin position="695"/>
        <end position="714"/>
    </location>
</feature>
<dbReference type="Bgee" id="ENSOANG00000042473">
    <property type="expression patterns" value="Expressed in heart and 7 other cell types or tissues"/>
</dbReference>
<dbReference type="Pfam" id="PF05986">
    <property type="entry name" value="ADAMTS_spacer1"/>
    <property type="match status" value="1"/>
</dbReference>
<keyword evidence="9" id="KW-1185">Reference proteome</keyword>
<dbReference type="GO" id="GO:0005576">
    <property type="term" value="C:extracellular region"/>
    <property type="evidence" value="ECO:0007669"/>
    <property type="project" value="UniProtKB-SubCell"/>
</dbReference>
<dbReference type="Pfam" id="PF00090">
    <property type="entry name" value="TSP_1"/>
    <property type="match status" value="1"/>
</dbReference>
<keyword evidence="3" id="KW-0732">Signal</keyword>
<feature type="domain" description="ADAMTS/ADAMTS-like Spacer 1" evidence="6">
    <location>
        <begin position="483"/>
        <end position="594"/>
    </location>
</feature>
<feature type="region of interest" description="Disordered" evidence="5">
    <location>
        <begin position="1006"/>
        <end position="1140"/>
    </location>
</feature>
<feature type="compositionally biased region" description="Low complexity" evidence="5">
    <location>
        <begin position="282"/>
        <end position="294"/>
    </location>
</feature>
<dbReference type="PANTHER" id="PTHR13723">
    <property type="entry name" value="ADAMTS A DISINTEGRIN AND METALLOPROTEASE WITH THROMBOSPONDIN MOTIFS PROTEASE"/>
    <property type="match status" value="1"/>
</dbReference>
<proteinExistence type="predicted"/>
<dbReference type="GeneTree" id="ENSGT00940000161136"/>
<dbReference type="GO" id="GO:0002020">
    <property type="term" value="F:protease binding"/>
    <property type="evidence" value="ECO:0007669"/>
    <property type="project" value="Ensembl"/>
</dbReference>
<dbReference type="FunFam" id="2.60.120.830:FF:000001">
    <property type="entry name" value="A disintegrin and metalloproteinase with thrombospondin motifs 1"/>
    <property type="match status" value="1"/>
</dbReference>
<name>A0A6I8P4T2_ORNAN</name>
<evidence type="ECO:0000256" key="1">
    <source>
        <dbReference type="ARBA" id="ARBA00004613"/>
    </source>
</evidence>
<feature type="compositionally biased region" description="Low complexity" evidence="5">
    <location>
        <begin position="1090"/>
        <end position="1107"/>
    </location>
</feature>
<evidence type="ECO:0000256" key="5">
    <source>
        <dbReference type="SAM" id="MobiDB-lite"/>
    </source>
</evidence>
<reference evidence="8" key="3">
    <citation type="submission" date="2025-09" db="UniProtKB">
        <authorList>
            <consortium name="Ensembl"/>
        </authorList>
    </citation>
    <scope>IDENTIFICATION</scope>
    <source>
        <strain evidence="8">Glennie</strain>
    </source>
</reference>
<reference evidence="8 9" key="1">
    <citation type="journal article" date="2008" name="Nature">
        <title>Genome analysis of the platypus reveals unique signatures of evolution.</title>
        <authorList>
            <person name="Warren W.C."/>
            <person name="Hillier L.W."/>
            <person name="Marshall Graves J.A."/>
            <person name="Birney E."/>
            <person name="Ponting C.P."/>
            <person name="Grutzner F."/>
            <person name="Belov K."/>
            <person name="Miller W."/>
            <person name="Clarke L."/>
            <person name="Chinwalla A.T."/>
            <person name="Yang S.P."/>
            <person name="Heger A."/>
            <person name="Locke D.P."/>
            <person name="Miethke P."/>
            <person name="Waters P.D."/>
            <person name="Veyrunes F."/>
            <person name="Fulton L."/>
            <person name="Fulton B."/>
            <person name="Graves T."/>
            <person name="Wallis J."/>
            <person name="Puente X.S."/>
            <person name="Lopez-Otin C."/>
            <person name="Ordonez G.R."/>
            <person name="Eichler E.E."/>
            <person name="Chen L."/>
            <person name="Cheng Z."/>
            <person name="Deakin J.E."/>
            <person name="Alsop A."/>
            <person name="Thompson K."/>
            <person name="Kirby P."/>
            <person name="Papenfuss A.T."/>
            <person name="Wakefield M.J."/>
            <person name="Olender T."/>
            <person name="Lancet D."/>
            <person name="Huttley G.A."/>
            <person name="Smit A.F."/>
            <person name="Pask A."/>
            <person name="Temple-Smith P."/>
            <person name="Batzer M.A."/>
            <person name="Walker J.A."/>
            <person name="Konkel M.K."/>
            <person name="Harris R.S."/>
            <person name="Whittington C.M."/>
            <person name="Wong E.S."/>
            <person name="Gemmell N.J."/>
            <person name="Buschiazzo E."/>
            <person name="Vargas Jentzsch I.M."/>
            <person name="Merkel A."/>
            <person name="Schmitz J."/>
            <person name="Zemann A."/>
            <person name="Churakov G."/>
            <person name="Kriegs J.O."/>
            <person name="Brosius J."/>
            <person name="Murchison E.P."/>
            <person name="Sachidanandam R."/>
            <person name="Smith C."/>
            <person name="Hannon G.J."/>
            <person name="Tsend-Ayush E."/>
            <person name="McMillan D."/>
            <person name="Attenborough R."/>
            <person name="Rens W."/>
            <person name="Ferguson-Smith M."/>
            <person name="Lefevre C.M."/>
            <person name="Sharp J.A."/>
            <person name="Nicholas K.R."/>
            <person name="Ray D.A."/>
            <person name="Kube M."/>
            <person name="Reinhardt R."/>
            <person name="Pringle T.H."/>
            <person name="Taylor J."/>
            <person name="Jones R.C."/>
            <person name="Nixon B."/>
            <person name="Dacheux J.L."/>
            <person name="Niwa H."/>
            <person name="Sekita Y."/>
            <person name="Huang X."/>
            <person name="Stark A."/>
            <person name="Kheradpour P."/>
            <person name="Kellis M."/>
            <person name="Flicek P."/>
            <person name="Chen Y."/>
            <person name="Webber C."/>
            <person name="Hardison R."/>
            <person name="Nelson J."/>
            <person name="Hallsworth-Pepin K."/>
            <person name="Delehaunty K."/>
            <person name="Markovic C."/>
            <person name="Minx P."/>
            <person name="Feng Y."/>
            <person name="Kremitzki C."/>
            <person name="Mitreva M."/>
            <person name="Glasscock J."/>
            <person name="Wylie T."/>
            <person name="Wohldmann P."/>
            <person name="Thiru P."/>
            <person name="Nhan M.N."/>
            <person name="Pohl C.S."/>
            <person name="Smith S.M."/>
            <person name="Hou S."/>
            <person name="Nefedov M."/>
            <person name="de Jong P.J."/>
            <person name="Renfree M.B."/>
            <person name="Mardis E.R."/>
            <person name="Wilson R.K."/>
        </authorList>
    </citation>
    <scope>NUCLEOTIDE SEQUENCE [LARGE SCALE GENOMIC DNA]</scope>
    <source>
        <strain evidence="8 9">Glennie</strain>
    </source>
</reference>
<feature type="compositionally biased region" description="Low complexity" evidence="5">
    <location>
        <begin position="168"/>
        <end position="184"/>
    </location>
</feature>
<dbReference type="InterPro" id="IPR045371">
    <property type="entry name" value="ADAMTS_CR_3"/>
</dbReference>